<dbReference type="EMBL" id="QKTW01000014">
    <property type="protein sequence ID" value="PZF73289.1"/>
    <property type="molecule type" value="Genomic_DNA"/>
</dbReference>
<dbReference type="Pfam" id="PF14093">
    <property type="entry name" value="DUF4271"/>
    <property type="match status" value="1"/>
</dbReference>
<keyword evidence="1" id="KW-1133">Transmembrane helix</keyword>
<evidence type="ECO:0000313" key="4">
    <source>
        <dbReference type="Proteomes" id="UP000248745"/>
    </source>
</evidence>
<evidence type="ECO:0008006" key="5">
    <source>
        <dbReference type="Google" id="ProtNLM"/>
    </source>
</evidence>
<evidence type="ECO:0000313" key="3">
    <source>
        <dbReference type="EMBL" id="PZF73289.1"/>
    </source>
</evidence>
<evidence type="ECO:0000256" key="2">
    <source>
        <dbReference type="SAM" id="SignalP"/>
    </source>
</evidence>
<evidence type="ECO:0000256" key="1">
    <source>
        <dbReference type="SAM" id="Phobius"/>
    </source>
</evidence>
<protein>
    <recommendedName>
        <fullName evidence="5">DUF4271 domain-containing protein</fullName>
    </recommendedName>
</protein>
<dbReference type="InterPro" id="IPR025367">
    <property type="entry name" value="DUF4271"/>
</dbReference>
<gene>
    <name evidence="3" type="ORF">DN068_08960</name>
</gene>
<dbReference type="RefSeq" id="WP_110998568.1">
    <property type="nucleotide sequence ID" value="NZ_QKTW01000014.1"/>
</dbReference>
<comment type="caution">
    <text evidence="3">The sequence shown here is derived from an EMBL/GenBank/DDBJ whole genome shotgun (WGS) entry which is preliminary data.</text>
</comment>
<keyword evidence="1" id="KW-0812">Transmembrane</keyword>
<name>A0A2W2BAP7_9BACT</name>
<feature type="transmembrane region" description="Helical" evidence="1">
    <location>
        <begin position="232"/>
        <end position="249"/>
    </location>
</feature>
<accession>A0A2W2BAP7</accession>
<dbReference type="Proteomes" id="UP000248745">
    <property type="component" value="Unassembled WGS sequence"/>
</dbReference>
<feature type="transmembrane region" description="Helical" evidence="1">
    <location>
        <begin position="84"/>
        <end position="100"/>
    </location>
</feature>
<keyword evidence="1" id="KW-0472">Membrane</keyword>
<feature type="transmembrane region" description="Helical" evidence="1">
    <location>
        <begin position="134"/>
        <end position="156"/>
    </location>
</feature>
<reference evidence="3 4" key="1">
    <citation type="submission" date="2018-06" db="EMBL/GenBank/DDBJ databases">
        <title>Mucibacter soli gen. nov., sp. nov., a new member of the family Chitinophagaceae producing mucin.</title>
        <authorList>
            <person name="Kim M.-K."/>
            <person name="Park S."/>
            <person name="Kim T.-S."/>
            <person name="Joung Y."/>
            <person name="Han J.-H."/>
            <person name="Kim S.B."/>
        </authorList>
    </citation>
    <scope>NUCLEOTIDE SEQUENCE [LARGE SCALE GENOMIC DNA]</scope>
    <source>
        <strain evidence="3 4">R1-15</strain>
    </source>
</reference>
<dbReference type="AlphaFoldDB" id="A0A2W2BAP7"/>
<feature type="chain" id="PRO_5015967184" description="DUF4271 domain-containing protein" evidence="2">
    <location>
        <begin position="24"/>
        <end position="296"/>
    </location>
</feature>
<organism evidence="3 4">
    <name type="scientific">Taibaiella soli</name>
    <dbReference type="NCBI Taxonomy" id="1649169"/>
    <lineage>
        <taxon>Bacteria</taxon>
        <taxon>Pseudomonadati</taxon>
        <taxon>Bacteroidota</taxon>
        <taxon>Chitinophagia</taxon>
        <taxon>Chitinophagales</taxon>
        <taxon>Chitinophagaceae</taxon>
        <taxon>Taibaiella</taxon>
    </lineage>
</organism>
<keyword evidence="4" id="KW-1185">Reference proteome</keyword>
<dbReference type="OrthoDB" id="1494583at2"/>
<proteinExistence type="predicted"/>
<feature type="signal peptide" evidence="2">
    <location>
        <begin position="1"/>
        <end position="23"/>
    </location>
</feature>
<feature type="transmembrane region" description="Helical" evidence="1">
    <location>
        <begin position="162"/>
        <end position="182"/>
    </location>
</feature>
<feature type="transmembrane region" description="Helical" evidence="1">
    <location>
        <begin position="203"/>
        <end position="226"/>
    </location>
</feature>
<keyword evidence="2" id="KW-0732">Signal</keyword>
<feature type="transmembrane region" description="Helical" evidence="1">
    <location>
        <begin position="270"/>
        <end position="290"/>
    </location>
</feature>
<sequence>MKLYRQRIAFIVLFFCLSCFAFASSAKVNPAAYGITQLADSATMARLVLFKTDSLIQSHPMLAQKNIIHALQRPHGSVDKTTDFYLILFLFFMLGLIRMSNPRYFQALIRAFSSPGMSNRQVKEQIEHAELPNFLMNIFFGIVTGGYLYYVINIFVPLKHSNLPQSILLGLLIAGVLLIYLVKYLVIRFSGWVFRVEGVTNEYIFNVFLINKIISIALLPFIVILAFGNPGWLSTLVIFTFILIGLLWINRYMRSWQIFGSFFQYSKFHFFTYLCASELLPLAVLLKLMVRGLLYY</sequence>